<protein>
    <submittedName>
        <fullName evidence="1">Uncharacterized protein</fullName>
    </submittedName>
</protein>
<accession>A0A5B8S662</accession>
<sequence length="114" mass="12507">MTSVENKATKDAFHTERSRFLDAFAALEEALGRSATLSKTDALAKEITALRAIRNDLVHSQLRFVQLEGQLQALAVNAQNVDASARPARILRIADFKLLSCEIEQVRKKVSGAA</sequence>
<dbReference type="KEGG" id="ngf:FRF71_13675"/>
<dbReference type="AlphaFoldDB" id="A0A5B8S662"/>
<proteinExistence type="predicted"/>
<keyword evidence="2" id="KW-1185">Reference proteome</keyword>
<organism evidence="1 2">
    <name type="scientific">Novosphingobium ginsenosidimutans</name>
    <dbReference type="NCBI Taxonomy" id="1176536"/>
    <lineage>
        <taxon>Bacteria</taxon>
        <taxon>Pseudomonadati</taxon>
        <taxon>Pseudomonadota</taxon>
        <taxon>Alphaproteobacteria</taxon>
        <taxon>Sphingomonadales</taxon>
        <taxon>Sphingomonadaceae</taxon>
        <taxon>Novosphingobium</taxon>
    </lineage>
</organism>
<dbReference type="RefSeq" id="WP_147091175.1">
    <property type="nucleotide sequence ID" value="NZ_BAABJD010000002.1"/>
</dbReference>
<dbReference type="Proteomes" id="UP000321172">
    <property type="component" value="Chromosome"/>
</dbReference>
<evidence type="ECO:0000313" key="1">
    <source>
        <dbReference type="EMBL" id="QEA17096.1"/>
    </source>
</evidence>
<gene>
    <name evidence="1" type="ORF">FRF71_13675</name>
</gene>
<evidence type="ECO:0000313" key="2">
    <source>
        <dbReference type="Proteomes" id="UP000321172"/>
    </source>
</evidence>
<name>A0A5B8S662_9SPHN</name>
<dbReference type="EMBL" id="CP042345">
    <property type="protein sequence ID" value="QEA17096.1"/>
    <property type="molecule type" value="Genomic_DNA"/>
</dbReference>
<reference evidence="1 2" key="1">
    <citation type="journal article" date="2013" name="J. Microbiol. Biotechnol.">
        <title>Novosphingobium ginsenosidimutans sp. nov., with the ability to convert ginsenoside.</title>
        <authorList>
            <person name="Kim J.K."/>
            <person name="He D."/>
            <person name="Liu Q.M."/>
            <person name="Park H.Y."/>
            <person name="Jung M.S."/>
            <person name="Yoon M.H."/>
            <person name="Kim S.C."/>
            <person name="Im W.T."/>
        </authorList>
    </citation>
    <scope>NUCLEOTIDE SEQUENCE [LARGE SCALE GENOMIC DNA]</scope>
    <source>
        <strain evidence="1 2">FW-6</strain>
    </source>
</reference>